<organism evidence="1 2">
    <name type="scientific">[Brevibacterium] flavum</name>
    <dbReference type="NCBI Taxonomy" id="92706"/>
    <lineage>
        <taxon>Bacteria</taxon>
        <taxon>Bacillati</taxon>
        <taxon>Actinomycetota</taxon>
        <taxon>Actinomycetes</taxon>
        <taxon>Mycobacteriales</taxon>
        <taxon>Corynebacteriaceae</taxon>
        <taxon>Corynebacterium</taxon>
    </lineage>
</organism>
<dbReference type="AlphaFoldDB" id="A0A0F6Z5W9"/>
<sequence>MSDLHIRTAGDRVTDIITLLSRIIEDVPTTDHLPPKWSAQADGPHIVVESDGTPISSPVHTGQAIRVILHAESRPEAVSLMDIIDALLLAYSTLGVGFAIRPGQRLIVIKDGDGEGTHYIASAGYTVEASRKESTHD</sequence>
<gene>
    <name evidence="1" type="ORF">YH66_05280</name>
</gene>
<accession>A0A0F6Z5W9</accession>
<dbReference type="EMBL" id="CP011309">
    <property type="protein sequence ID" value="AKF27010.1"/>
    <property type="molecule type" value="Genomic_DNA"/>
</dbReference>
<protein>
    <submittedName>
        <fullName evidence="1">Uncharacterized protein</fullName>
    </submittedName>
</protein>
<dbReference type="HOGENOM" id="CLU_1861375_0_0_11"/>
<dbReference type="PATRIC" id="fig|92706.3.peg.1096"/>
<dbReference type="Proteomes" id="UP000034037">
    <property type="component" value="Chromosome"/>
</dbReference>
<evidence type="ECO:0000313" key="1">
    <source>
        <dbReference type="EMBL" id="AKF27010.1"/>
    </source>
</evidence>
<proteinExistence type="predicted"/>
<reference evidence="1 2" key="1">
    <citation type="submission" date="2015-04" db="EMBL/GenBank/DDBJ databases">
        <title>Complete Genome Sequence of Brevibacterium flavum ATCC 15168.</title>
        <authorList>
            <person name="Ahn J."/>
            <person name="Park G."/>
            <person name="Jeon W."/>
            <person name="Jang Y."/>
            <person name="Jang M."/>
            <person name="Lee H."/>
            <person name="Lee H."/>
        </authorList>
    </citation>
    <scope>NUCLEOTIDE SEQUENCE [LARGE SCALE GENOMIC DNA]</scope>
    <source>
        <strain evidence="1 2">ATCC 15168</strain>
    </source>
</reference>
<evidence type="ECO:0000313" key="2">
    <source>
        <dbReference type="Proteomes" id="UP000034037"/>
    </source>
</evidence>
<name>A0A0F6Z5W9_9CORY</name>
<keyword evidence="2" id="KW-1185">Reference proteome</keyword>
<dbReference type="RefSeq" id="WP_003860153.1">
    <property type="nucleotide sequence ID" value="NZ_CP011309.1"/>
</dbReference>